<dbReference type="GO" id="GO:0003677">
    <property type="term" value="F:DNA binding"/>
    <property type="evidence" value="ECO:0007669"/>
    <property type="project" value="InterPro"/>
</dbReference>
<keyword evidence="3" id="KW-0731">Sigma factor</keyword>
<proteinExistence type="inferred from homology"/>
<dbReference type="SUPFAM" id="SSF88946">
    <property type="entry name" value="Sigma2 domain of RNA polymerase sigma factors"/>
    <property type="match status" value="1"/>
</dbReference>
<evidence type="ECO:0000256" key="1">
    <source>
        <dbReference type="ARBA" id="ARBA00010641"/>
    </source>
</evidence>
<dbReference type="Gene3D" id="1.10.1740.10">
    <property type="match status" value="1"/>
</dbReference>
<dbReference type="InterPro" id="IPR013325">
    <property type="entry name" value="RNA_pol_sigma_r2"/>
</dbReference>
<comment type="similarity">
    <text evidence="1">Belongs to the sigma-70 factor family. ECF subfamily.</text>
</comment>
<dbReference type="InterPro" id="IPR013249">
    <property type="entry name" value="RNA_pol_sigma70_r4_t2"/>
</dbReference>
<reference evidence="7 8" key="1">
    <citation type="submission" date="2019-12" db="EMBL/GenBank/DDBJ databases">
        <authorList>
            <person name="Dong K."/>
        </authorList>
    </citation>
    <scope>NUCLEOTIDE SEQUENCE [LARGE SCALE GENOMIC DNA]</scope>
    <source>
        <strain evidence="7 8">JCM 31225</strain>
    </source>
</reference>
<sequence>MLLDKRGKLIDSILFQDGNSITFDRLFKELYAPLCMFAMQFKVELEEAEELVQDVFVQLWKKELSFDNFSKLSSFLYVATRNATFNLLEKNKRLNQNQKDYHSNLQHHNQRLSPEQLEKLLYVETLNRVHQILQQLPAQCKRIMELTYIEGYSVQEISELLQVSSNSIYVQKKKGLDYLKTVASKENLFYISLFLAGCFKH</sequence>
<protein>
    <submittedName>
        <fullName evidence="7">Sigma-70 family RNA polymerase sigma factor</fullName>
    </submittedName>
</protein>
<dbReference type="RefSeq" id="WP_343031029.1">
    <property type="nucleotide sequence ID" value="NZ_WSQA01000002.1"/>
</dbReference>
<dbReference type="InterPro" id="IPR039425">
    <property type="entry name" value="RNA_pol_sigma-70-like"/>
</dbReference>
<evidence type="ECO:0000259" key="6">
    <source>
        <dbReference type="Pfam" id="PF08281"/>
    </source>
</evidence>
<dbReference type="InterPro" id="IPR007627">
    <property type="entry name" value="RNA_pol_sigma70_r2"/>
</dbReference>
<keyword evidence="4" id="KW-0804">Transcription</keyword>
<dbReference type="GO" id="GO:0016987">
    <property type="term" value="F:sigma factor activity"/>
    <property type="evidence" value="ECO:0007669"/>
    <property type="project" value="UniProtKB-KW"/>
</dbReference>
<name>A0A6N8KYR8_9SPHI</name>
<dbReference type="InterPro" id="IPR014284">
    <property type="entry name" value="RNA_pol_sigma-70_dom"/>
</dbReference>
<dbReference type="NCBIfam" id="TIGR02937">
    <property type="entry name" value="sigma70-ECF"/>
    <property type="match status" value="1"/>
</dbReference>
<dbReference type="GO" id="GO:0006352">
    <property type="term" value="P:DNA-templated transcription initiation"/>
    <property type="evidence" value="ECO:0007669"/>
    <property type="project" value="InterPro"/>
</dbReference>
<dbReference type="Pfam" id="PF04542">
    <property type="entry name" value="Sigma70_r2"/>
    <property type="match status" value="1"/>
</dbReference>
<dbReference type="PANTHER" id="PTHR43133:SF46">
    <property type="entry name" value="RNA POLYMERASE SIGMA-70 FACTOR ECF SUBFAMILY"/>
    <property type="match status" value="1"/>
</dbReference>
<dbReference type="Gene3D" id="1.10.10.10">
    <property type="entry name" value="Winged helix-like DNA-binding domain superfamily/Winged helix DNA-binding domain"/>
    <property type="match status" value="1"/>
</dbReference>
<evidence type="ECO:0000313" key="8">
    <source>
        <dbReference type="Proteomes" id="UP000435036"/>
    </source>
</evidence>
<evidence type="ECO:0000256" key="4">
    <source>
        <dbReference type="ARBA" id="ARBA00023163"/>
    </source>
</evidence>
<keyword evidence="8" id="KW-1185">Reference proteome</keyword>
<evidence type="ECO:0000256" key="2">
    <source>
        <dbReference type="ARBA" id="ARBA00023015"/>
    </source>
</evidence>
<evidence type="ECO:0000313" key="7">
    <source>
        <dbReference type="EMBL" id="MVZ61078.1"/>
    </source>
</evidence>
<dbReference type="InterPro" id="IPR013324">
    <property type="entry name" value="RNA_pol_sigma_r3/r4-like"/>
</dbReference>
<gene>
    <name evidence="7" type="ORF">GQF63_03480</name>
</gene>
<dbReference type="AlphaFoldDB" id="A0A6N8KYR8"/>
<dbReference type="InterPro" id="IPR036388">
    <property type="entry name" value="WH-like_DNA-bd_sf"/>
</dbReference>
<dbReference type="Proteomes" id="UP000435036">
    <property type="component" value="Unassembled WGS sequence"/>
</dbReference>
<evidence type="ECO:0000256" key="3">
    <source>
        <dbReference type="ARBA" id="ARBA00023082"/>
    </source>
</evidence>
<evidence type="ECO:0000259" key="5">
    <source>
        <dbReference type="Pfam" id="PF04542"/>
    </source>
</evidence>
<organism evidence="7 8">
    <name type="scientific">Sphingobacterium humi</name>
    <dbReference type="NCBI Taxonomy" id="1796905"/>
    <lineage>
        <taxon>Bacteria</taxon>
        <taxon>Pseudomonadati</taxon>
        <taxon>Bacteroidota</taxon>
        <taxon>Sphingobacteriia</taxon>
        <taxon>Sphingobacteriales</taxon>
        <taxon>Sphingobacteriaceae</taxon>
        <taxon>Sphingobacterium</taxon>
    </lineage>
</organism>
<feature type="domain" description="RNA polymerase sigma factor 70 region 4 type 2" evidence="6">
    <location>
        <begin position="127"/>
        <end position="176"/>
    </location>
</feature>
<dbReference type="Pfam" id="PF08281">
    <property type="entry name" value="Sigma70_r4_2"/>
    <property type="match status" value="1"/>
</dbReference>
<dbReference type="SUPFAM" id="SSF88659">
    <property type="entry name" value="Sigma3 and sigma4 domains of RNA polymerase sigma factors"/>
    <property type="match status" value="1"/>
</dbReference>
<keyword evidence="2" id="KW-0805">Transcription regulation</keyword>
<dbReference type="PANTHER" id="PTHR43133">
    <property type="entry name" value="RNA POLYMERASE ECF-TYPE SIGMA FACTO"/>
    <property type="match status" value="1"/>
</dbReference>
<comment type="caution">
    <text evidence="7">The sequence shown here is derived from an EMBL/GenBank/DDBJ whole genome shotgun (WGS) entry which is preliminary data.</text>
</comment>
<feature type="domain" description="RNA polymerase sigma-70 region 2" evidence="5">
    <location>
        <begin position="26"/>
        <end position="93"/>
    </location>
</feature>
<dbReference type="EMBL" id="WSQA01000002">
    <property type="protein sequence ID" value="MVZ61078.1"/>
    <property type="molecule type" value="Genomic_DNA"/>
</dbReference>
<accession>A0A6N8KYR8</accession>